<evidence type="ECO:0000256" key="7">
    <source>
        <dbReference type="SAM" id="Phobius"/>
    </source>
</evidence>
<dbReference type="InterPro" id="IPR036259">
    <property type="entry name" value="MFS_trans_sf"/>
</dbReference>
<sequence>MNALRETVLSIHTPTFFWKLLRWLPMRIWICVMMFTCCWTSYSCRLQMPILVVPMIQEAAINRTIQGVCVFDETRRRRDVVVNPLDPGSYLDQYVTDLVQEERDRKLLHSLKRRQAQPVATRTADTPFGLFSNLPFDWSPTVRGQLLAGYGYGNVPGNFIGGWLSMRYGPRQAVLWTSILAALISLISPLLAQCHWSALLVSRIIIGITGGVTFPACHTMVAKWAPPNERARFIWSLLGGTFGTILTYPMIAGIAENINWETGWYLPSLIMFVWIVVWALVAYDSPGEHPGISDEEKDYILTAQAGTVRSEKPRWKQTPLLQILTSIPFISLIICHFGNLFLLFFYQNSLMLYLTRALGFKLTRGGAAAGAPWGARMLFGFFFSWAGDTIKKRQIISITLLRKLATIFSHLLPGVFLILVGYAECNFVLANIFLFLALGFNGAALISNLSNNQDLAPNFAGFLYGIMNTIGSASGMIIPPIVEEIAGKYGNPIDRWQILFWIGAGLCIGSMVVFLFGGSGNVQKWNELRPLNDLKENVEAGQTNLEPIDKTART</sequence>
<feature type="transmembrane region" description="Helical" evidence="7">
    <location>
        <begin position="320"/>
        <end position="346"/>
    </location>
</feature>
<feature type="transmembrane region" description="Helical" evidence="7">
    <location>
        <begin position="498"/>
        <end position="517"/>
    </location>
</feature>
<evidence type="ECO:0000256" key="3">
    <source>
        <dbReference type="ARBA" id="ARBA00022692"/>
    </source>
</evidence>
<evidence type="ECO:0000256" key="6">
    <source>
        <dbReference type="ARBA" id="ARBA00023136"/>
    </source>
</evidence>
<feature type="transmembrane region" description="Helical" evidence="7">
    <location>
        <begin position="173"/>
        <end position="192"/>
    </location>
</feature>
<dbReference type="AlphaFoldDB" id="A0AAW2FSJ5"/>
<proteinExistence type="predicted"/>
<evidence type="ECO:0000313" key="9">
    <source>
        <dbReference type="EMBL" id="KAL0118099.1"/>
    </source>
</evidence>
<name>A0AAW2FSJ5_9HYME</name>
<feature type="transmembrane region" description="Helical" evidence="7">
    <location>
        <begin position="366"/>
        <end position="383"/>
    </location>
</feature>
<keyword evidence="4" id="KW-0769">Symport</keyword>
<feature type="transmembrane region" description="Helical" evidence="7">
    <location>
        <begin position="233"/>
        <end position="252"/>
    </location>
</feature>
<accession>A0AAW2FSJ5</accession>
<feature type="transmembrane region" description="Helical" evidence="7">
    <location>
        <begin position="428"/>
        <end position="447"/>
    </location>
</feature>
<comment type="subcellular location">
    <subcellularLocation>
        <location evidence="1">Membrane</location>
        <topology evidence="1">Multi-pass membrane protein</topology>
    </subcellularLocation>
</comment>
<dbReference type="SUPFAM" id="SSF103473">
    <property type="entry name" value="MFS general substrate transporter"/>
    <property type="match status" value="1"/>
</dbReference>
<comment type="caution">
    <text evidence="9">The sequence shown here is derived from an EMBL/GenBank/DDBJ whole genome shotgun (WGS) entry which is preliminary data.</text>
</comment>
<evidence type="ECO:0000256" key="1">
    <source>
        <dbReference type="ARBA" id="ARBA00004141"/>
    </source>
</evidence>
<feature type="domain" description="Major facilitator superfamily (MFS) profile" evidence="8">
    <location>
        <begin position="81"/>
        <end position="521"/>
    </location>
</feature>
<feature type="transmembrane region" description="Helical" evidence="7">
    <location>
        <begin position="198"/>
        <end position="221"/>
    </location>
</feature>
<keyword evidence="6 7" id="KW-0472">Membrane</keyword>
<gene>
    <name evidence="9" type="ORF">PUN28_009045</name>
</gene>
<evidence type="ECO:0000256" key="4">
    <source>
        <dbReference type="ARBA" id="ARBA00022847"/>
    </source>
</evidence>
<dbReference type="PANTHER" id="PTHR11662:SF336">
    <property type="entry name" value="LP19554P"/>
    <property type="match status" value="1"/>
</dbReference>
<evidence type="ECO:0000313" key="10">
    <source>
        <dbReference type="Proteomes" id="UP001430953"/>
    </source>
</evidence>
<dbReference type="PANTHER" id="PTHR11662">
    <property type="entry name" value="SOLUTE CARRIER FAMILY 17"/>
    <property type="match status" value="1"/>
</dbReference>
<evidence type="ECO:0000259" key="8">
    <source>
        <dbReference type="PROSITE" id="PS50850"/>
    </source>
</evidence>
<keyword evidence="2" id="KW-0813">Transport</keyword>
<keyword evidence="3 7" id="KW-0812">Transmembrane</keyword>
<feature type="transmembrane region" description="Helical" evidence="7">
    <location>
        <begin position="20"/>
        <end position="42"/>
    </location>
</feature>
<evidence type="ECO:0000256" key="5">
    <source>
        <dbReference type="ARBA" id="ARBA00022989"/>
    </source>
</evidence>
<dbReference type="InterPro" id="IPR020846">
    <property type="entry name" value="MFS_dom"/>
</dbReference>
<keyword evidence="5 7" id="KW-1133">Transmembrane helix</keyword>
<reference evidence="9 10" key="1">
    <citation type="submission" date="2023-03" db="EMBL/GenBank/DDBJ databases">
        <title>High recombination rates correlate with genetic variation in Cardiocondyla obscurior ants.</title>
        <authorList>
            <person name="Errbii M."/>
        </authorList>
    </citation>
    <scope>NUCLEOTIDE SEQUENCE [LARGE SCALE GENOMIC DNA]</scope>
    <source>
        <strain evidence="9">Alpha-2009</strain>
        <tissue evidence="9">Whole body</tissue>
    </source>
</reference>
<dbReference type="Proteomes" id="UP001430953">
    <property type="component" value="Unassembled WGS sequence"/>
</dbReference>
<dbReference type="InterPro" id="IPR011701">
    <property type="entry name" value="MFS"/>
</dbReference>
<dbReference type="Pfam" id="PF07690">
    <property type="entry name" value="MFS_1"/>
    <property type="match status" value="1"/>
</dbReference>
<feature type="transmembrane region" description="Helical" evidence="7">
    <location>
        <begin position="459"/>
        <end position="478"/>
    </location>
</feature>
<dbReference type="InterPro" id="IPR050382">
    <property type="entry name" value="MFS_Na/Anion_cotransporter"/>
</dbReference>
<dbReference type="EMBL" id="JADYXP020000008">
    <property type="protein sequence ID" value="KAL0118099.1"/>
    <property type="molecule type" value="Genomic_DNA"/>
</dbReference>
<dbReference type="GO" id="GO:0015293">
    <property type="term" value="F:symporter activity"/>
    <property type="evidence" value="ECO:0007669"/>
    <property type="project" value="UniProtKB-KW"/>
</dbReference>
<feature type="transmembrane region" description="Helical" evidence="7">
    <location>
        <begin position="404"/>
        <end position="422"/>
    </location>
</feature>
<dbReference type="Gene3D" id="1.20.1250.20">
    <property type="entry name" value="MFS general substrate transporter like domains"/>
    <property type="match status" value="2"/>
</dbReference>
<protein>
    <recommendedName>
        <fullName evidence="8">Major facilitator superfamily (MFS) profile domain-containing protein</fullName>
    </recommendedName>
</protein>
<dbReference type="GO" id="GO:0016020">
    <property type="term" value="C:membrane"/>
    <property type="evidence" value="ECO:0007669"/>
    <property type="project" value="UniProtKB-SubCell"/>
</dbReference>
<evidence type="ECO:0000256" key="2">
    <source>
        <dbReference type="ARBA" id="ARBA00022448"/>
    </source>
</evidence>
<dbReference type="GO" id="GO:0006820">
    <property type="term" value="P:monoatomic anion transport"/>
    <property type="evidence" value="ECO:0007669"/>
    <property type="project" value="TreeGrafter"/>
</dbReference>
<dbReference type="PROSITE" id="PS50850">
    <property type="entry name" value="MFS"/>
    <property type="match status" value="1"/>
</dbReference>
<feature type="transmembrane region" description="Helical" evidence="7">
    <location>
        <begin position="264"/>
        <end position="283"/>
    </location>
</feature>
<keyword evidence="10" id="KW-1185">Reference proteome</keyword>
<organism evidence="9 10">
    <name type="scientific">Cardiocondyla obscurior</name>
    <dbReference type="NCBI Taxonomy" id="286306"/>
    <lineage>
        <taxon>Eukaryota</taxon>
        <taxon>Metazoa</taxon>
        <taxon>Ecdysozoa</taxon>
        <taxon>Arthropoda</taxon>
        <taxon>Hexapoda</taxon>
        <taxon>Insecta</taxon>
        <taxon>Pterygota</taxon>
        <taxon>Neoptera</taxon>
        <taxon>Endopterygota</taxon>
        <taxon>Hymenoptera</taxon>
        <taxon>Apocrita</taxon>
        <taxon>Aculeata</taxon>
        <taxon>Formicoidea</taxon>
        <taxon>Formicidae</taxon>
        <taxon>Myrmicinae</taxon>
        <taxon>Cardiocondyla</taxon>
    </lineage>
</organism>
<dbReference type="FunFam" id="1.20.1250.20:FF:000003">
    <property type="entry name" value="Solute carrier family 17 member 3"/>
    <property type="match status" value="1"/>
</dbReference>